<evidence type="ECO:0000313" key="1">
    <source>
        <dbReference type="EMBL" id="MFH6771141.1"/>
    </source>
</evidence>
<dbReference type="Proteomes" id="UP001610100">
    <property type="component" value="Unassembled WGS sequence"/>
</dbReference>
<reference evidence="1 2" key="1">
    <citation type="submission" date="2024-02" db="EMBL/GenBank/DDBJ databases">
        <title>A Gaetbulibacter species isolated from tidal flats and genomic insights of their niches.</title>
        <authorList>
            <person name="Ye Y."/>
        </authorList>
    </citation>
    <scope>NUCLEOTIDE SEQUENCE [LARGE SCALE GENOMIC DNA]</scope>
    <source>
        <strain evidence="1 2">KYW382</strain>
    </source>
</reference>
<organism evidence="1 2">
    <name type="scientific">Gaetbulibacter aestuarii</name>
    <dbReference type="NCBI Taxonomy" id="1502358"/>
    <lineage>
        <taxon>Bacteria</taxon>
        <taxon>Pseudomonadati</taxon>
        <taxon>Bacteroidota</taxon>
        <taxon>Flavobacteriia</taxon>
        <taxon>Flavobacteriales</taxon>
        <taxon>Flavobacteriaceae</taxon>
        <taxon>Gaetbulibacter</taxon>
    </lineage>
</organism>
<dbReference type="PROSITE" id="PS51257">
    <property type="entry name" value="PROKAR_LIPOPROTEIN"/>
    <property type="match status" value="1"/>
</dbReference>
<comment type="caution">
    <text evidence="1">The sequence shown here is derived from an EMBL/GenBank/DDBJ whole genome shotgun (WGS) entry which is preliminary data.</text>
</comment>
<dbReference type="EMBL" id="JBAWKB010000001">
    <property type="protein sequence ID" value="MFH6771141.1"/>
    <property type="molecule type" value="Genomic_DNA"/>
</dbReference>
<evidence type="ECO:0008006" key="3">
    <source>
        <dbReference type="Google" id="ProtNLM"/>
    </source>
</evidence>
<proteinExistence type="predicted"/>
<name>A0ABW7MWD9_9FLAO</name>
<sequence length="357" mass="41349">MKVDFKLFYLFLFLMLLLTSCRTEDTEFTQATNDQNLMPNSLLVNLMQATAMNDGSIDNILDKANCFSIQLPITVLANGTEIILNNEDDLNAVEFIFDTTDDDTDTLEIIFPISIVLSDFTEVEIQNNNELINYASQCNGENEMDSDIECLDFEYPILATVFSSSQEIIETLTLNNDRDLYEFLHNIDENDIINIEFPITVYLFDGTEITLYNLSELKEAIEIYGNDCDEDDDFNFNDDDCNQCTQEELISFLTNCNGWEIDQLERNKNDYDNYYDGYYFNFYEDGTIYVYWSGIEALGTWTVSGSGNNMTVVIDIPQLPYCNNNWTLHEIQTYSGETRVDLRVGNDDRLRYFNFCY</sequence>
<accession>A0ABW7MWD9</accession>
<protein>
    <recommendedName>
        <fullName evidence="3">Lipoprotein</fullName>
    </recommendedName>
</protein>
<dbReference type="RefSeq" id="WP_344740078.1">
    <property type="nucleotide sequence ID" value="NZ_BAABAY010000001.1"/>
</dbReference>
<gene>
    <name evidence="1" type="ORF">V8G58_04280</name>
</gene>
<keyword evidence="2" id="KW-1185">Reference proteome</keyword>
<evidence type="ECO:0000313" key="2">
    <source>
        <dbReference type="Proteomes" id="UP001610100"/>
    </source>
</evidence>